<comment type="catalytic activity">
    <reaction evidence="1">
        <text>Random endo-hydrolysis of N-acetyl-beta-D-glucosaminide (1-&gt;4)-beta-linkages in chitin and chitodextrins.</text>
        <dbReference type="EC" id="3.2.1.14"/>
    </reaction>
</comment>
<dbReference type="SUPFAM" id="SSF57016">
    <property type="entry name" value="Plant lectins/antimicrobial peptides"/>
    <property type="match status" value="1"/>
</dbReference>
<evidence type="ECO:0000256" key="2">
    <source>
        <dbReference type="ARBA" id="ARBA00009373"/>
    </source>
</evidence>
<keyword evidence="7 11" id="KW-1015">Disulfide bond</keyword>
<dbReference type="InterPro" id="IPR023346">
    <property type="entry name" value="Lysozyme-like_dom_sf"/>
</dbReference>
<feature type="transmembrane region" description="Helical" evidence="12">
    <location>
        <begin position="28"/>
        <end position="49"/>
    </location>
</feature>
<keyword evidence="12" id="KW-0472">Membrane</keyword>
<proteinExistence type="inferred from homology"/>
<evidence type="ECO:0000313" key="14">
    <source>
        <dbReference type="EMBL" id="KAH0889949.1"/>
    </source>
</evidence>
<evidence type="ECO:0000259" key="13">
    <source>
        <dbReference type="PROSITE" id="PS50941"/>
    </source>
</evidence>
<dbReference type="EMBL" id="JAGKQM010000013">
    <property type="protein sequence ID" value="KAH0889949.1"/>
    <property type="molecule type" value="Genomic_DNA"/>
</dbReference>
<name>A0ABQ8ABR2_BRANA</name>
<comment type="similarity">
    <text evidence="2">Belongs to the glycosyl hydrolase 19 family. Chitinase class I subfamily.</text>
</comment>
<dbReference type="PANTHER" id="PTHR22595:SF197">
    <property type="entry name" value="CHITINASE FAMILY PROTEIN"/>
    <property type="match status" value="1"/>
</dbReference>
<dbReference type="SMART" id="SM00270">
    <property type="entry name" value="ChtBD1"/>
    <property type="match status" value="3"/>
</dbReference>
<feature type="disulfide bond" evidence="11">
    <location>
        <begin position="58"/>
        <end position="70"/>
    </location>
</feature>
<sequence>MDPLISSYKSLSETFDPKLYQKMATHNVLLKNALMIFLFTLTIMTETAFSQNCGKTGCKGNMCCSRWGYCGTTNAYCGTGCQSGPCKSKPKPTPTPSGSGGLNAGPRGTIASVVTPAFFNGIMSKVGRGCPAKGFYTRQAFIVAAQSFAAYKGTVAKREIAAMLAQFSHESGSFCYKEEIARGRYCSPSTTYPCQPGKNYYGRGPIQITWNYNYGAAGKFLGLPLLKDPDMVARSPTVAFKCAMWFWNKNVRPVLSRGFGATTRRINGGECDGGRPAAVQSRVNHYLDFCKKLGNAFTQNCMDTSCPGLKQCCSRWGSRGTGEDYCGFFCFSGPCNIKGKYYGYDYNVEAGPGGKIESIITPALFDSIMSKVESNCSAKGFYNYKAFITAFKSFGAYKGKVAKREIAAIFAHFSYGSKGFCYKEEISPEKYCSKSKKYPCEPGKYYYGRGLLQSITWNEYYGAACKHLGLPLLKDPDLVARSPEVAFKFAMWFWNRNVRPALYLGFGEITKRVDGRECSNWRRDGPNSKVKQYIEFCKMLGVTPDQVMAKTVFSQDCQSTGCPGLKECCSSWGSCGIKDDQCGFWCFSGLCNLKNKSYGFDYNVSAGPRGPIESIVTPSLFKRIMSKVGNNCPAKGFYTHQAFISAVKSFQAYKGTVAKREIAAILTHFAHGSKGFCYKEDKARGRYCSPSKKYPCEPGKQYYGRGPLQSIRWNEYYGAAGIFLRLPMLKDPDMVAHSPEVAFKLALWFWTTNVRPALYLGFGETSKRVDGRLCDNLHPDDTKNLVKQYVDLCKILGVTPDEGLSC</sequence>
<evidence type="ECO:0000256" key="1">
    <source>
        <dbReference type="ARBA" id="ARBA00000822"/>
    </source>
</evidence>
<gene>
    <name evidence="14" type="ORF">HID58_052378</name>
</gene>
<accession>A0ABQ8ABR2</accession>
<keyword evidence="15" id="KW-1185">Reference proteome</keyword>
<evidence type="ECO:0000256" key="4">
    <source>
        <dbReference type="ARBA" id="ARBA00022669"/>
    </source>
</evidence>
<dbReference type="Proteomes" id="UP000824890">
    <property type="component" value="Unassembled WGS sequence"/>
</dbReference>
<keyword evidence="8" id="KW-0119">Carbohydrate metabolism</keyword>
<evidence type="ECO:0000256" key="3">
    <source>
        <dbReference type="ARBA" id="ARBA00012729"/>
    </source>
</evidence>
<dbReference type="InterPro" id="IPR001002">
    <property type="entry name" value="Chitin-bd_1"/>
</dbReference>
<keyword evidence="5" id="KW-0378">Hydrolase</keyword>
<organism evidence="14 15">
    <name type="scientific">Brassica napus</name>
    <name type="common">Rape</name>
    <dbReference type="NCBI Taxonomy" id="3708"/>
    <lineage>
        <taxon>Eukaryota</taxon>
        <taxon>Viridiplantae</taxon>
        <taxon>Streptophyta</taxon>
        <taxon>Embryophyta</taxon>
        <taxon>Tracheophyta</taxon>
        <taxon>Spermatophyta</taxon>
        <taxon>Magnoliopsida</taxon>
        <taxon>eudicotyledons</taxon>
        <taxon>Gunneridae</taxon>
        <taxon>Pentapetalae</taxon>
        <taxon>rosids</taxon>
        <taxon>malvids</taxon>
        <taxon>Brassicales</taxon>
        <taxon>Brassicaceae</taxon>
        <taxon>Brassiceae</taxon>
        <taxon>Brassica</taxon>
    </lineage>
</organism>
<dbReference type="PANTHER" id="PTHR22595">
    <property type="entry name" value="CHITINASE-RELATED"/>
    <property type="match status" value="1"/>
</dbReference>
<evidence type="ECO:0000256" key="5">
    <source>
        <dbReference type="ARBA" id="ARBA00022801"/>
    </source>
</evidence>
<comment type="caution">
    <text evidence="14">The sequence shown here is derived from an EMBL/GenBank/DDBJ whole genome shotgun (WGS) entry which is preliminary data.</text>
</comment>
<evidence type="ECO:0000256" key="6">
    <source>
        <dbReference type="ARBA" id="ARBA00023024"/>
    </source>
</evidence>
<feature type="disulfide bond" evidence="11">
    <location>
        <begin position="63"/>
        <end position="77"/>
    </location>
</feature>
<dbReference type="EC" id="3.2.1.14" evidence="3"/>
<evidence type="ECO:0000256" key="9">
    <source>
        <dbReference type="ARBA" id="ARBA00023295"/>
    </source>
</evidence>
<evidence type="ECO:0000256" key="8">
    <source>
        <dbReference type="ARBA" id="ARBA00023277"/>
    </source>
</evidence>
<dbReference type="PROSITE" id="PS00026">
    <property type="entry name" value="CHIT_BIND_I_1"/>
    <property type="match status" value="1"/>
</dbReference>
<dbReference type="SUPFAM" id="SSF53955">
    <property type="entry name" value="Lysozyme-like"/>
    <property type="match status" value="3"/>
</dbReference>
<evidence type="ECO:0000256" key="10">
    <source>
        <dbReference type="ARBA" id="ARBA00023326"/>
    </source>
</evidence>
<dbReference type="Pfam" id="PF00182">
    <property type="entry name" value="Glyco_hydro_19"/>
    <property type="match status" value="3"/>
</dbReference>
<keyword evidence="12" id="KW-1133">Transmembrane helix</keyword>
<dbReference type="CDD" id="cd00035">
    <property type="entry name" value="ChtBD1"/>
    <property type="match status" value="1"/>
</dbReference>
<keyword evidence="6" id="KW-0146">Chitin degradation</keyword>
<dbReference type="PROSITE" id="PS50941">
    <property type="entry name" value="CHIT_BIND_I_2"/>
    <property type="match status" value="1"/>
</dbReference>
<feature type="domain" description="Chitin-binding type-1" evidence="13">
    <location>
        <begin position="50"/>
        <end position="88"/>
    </location>
</feature>
<dbReference type="Gene3D" id="1.10.530.10">
    <property type="match status" value="3"/>
</dbReference>
<dbReference type="InterPro" id="IPR000726">
    <property type="entry name" value="Glyco_hydro_19_cat"/>
</dbReference>
<dbReference type="InterPro" id="IPR018371">
    <property type="entry name" value="Chitin-binding_1_CS"/>
</dbReference>
<comment type="caution">
    <text evidence="11">Lacks conserved residue(s) required for the propagation of feature annotation.</text>
</comment>
<protein>
    <recommendedName>
        <fullName evidence="3">chitinase</fullName>
        <ecNumber evidence="3">3.2.1.14</ecNumber>
    </recommendedName>
</protein>
<dbReference type="InterPro" id="IPR036861">
    <property type="entry name" value="Endochitinase-like_sf"/>
</dbReference>
<dbReference type="Gene3D" id="3.30.20.10">
    <property type="entry name" value="Endochitinase, domain 2"/>
    <property type="match status" value="3"/>
</dbReference>
<dbReference type="Pfam" id="PF00187">
    <property type="entry name" value="Chitin_bind_1"/>
    <property type="match status" value="1"/>
</dbReference>
<keyword evidence="10" id="KW-0624">Polysaccharide degradation</keyword>
<keyword evidence="9" id="KW-0326">Glycosidase</keyword>
<evidence type="ECO:0000256" key="11">
    <source>
        <dbReference type="PROSITE-ProRule" id="PRU00261"/>
    </source>
</evidence>
<dbReference type="CDD" id="cd00325">
    <property type="entry name" value="chitinase_GH19"/>
    <property type="match status" value="3"/>
</dbReference>
<keyword evidence="4 11" id="KW-0147">Chitin-binding</keyword>
<evidence type="ECO:0000256" key="12">
    <source>
        <dbReference type="SAM" id="Phobius"/>
    </source>
</evidence>
<evidence type="ECO:0000313" key="15">
    <source>
        <dbReference type="Proteomes" id="UP000824890"/>
    </source>
</evidence>
<keyword evidence="12" id="KW-0812">Transmembrane</keyword>
<dbReference type="Gene3D" id="3.30.60.10">
    <property type="entry name" value="Endochitinase-like"/>
    <property type="match status" value="1"/>
</dbReference>
<evidence type="ECO:0000256" key="7">
    <source>
        <dbReference type="ARBA" id="ARBA00023157"/>
    </source>
</evidence>
<reference evidence="14 15" key="1">
    <citation type="submission" date="2021-05" db="EMBL/GenBank/DDBJ databases">
        <title>Genome Assembly of Synthetic Allotetraploid Brassica napus Reveals Homoeologous Exchanges between Subgenomes.</title>
        <authorList>
            <person name="Davis J.T."/>
        </authorList>
    </citation>
    <scope>NUCLEOTIDE SEQUENCE [LARGE SCALE GENOMIC DNA]</scope>
    <source>
        <strain evidence="15">cv. Da-Ae</strain>
        <tissue evidence="14">Seedling</tissue>
    </source>
</reference>